<evidence type="ECO:0000313" key="4">
    <source>
        <dbReference type="Proteomes" id="UP000762676"/>
    </source>
</evidence>
<evidence type="ECO:0000256" key="2">
    <source>
        <dbReference type="SAM" id="Phobius"/>
    </source>
</evidence>
<keyword evidence="2" id="KW-1133">Transmembrane helix</keyword>
<evidence type="ECO:0000256" key="1">
    <source>
        <dbReference type="SAM" id="MobiDB-lite"/>
    </source>
</evidence>
<dbReference type="AlphaFoldDB" id="A0AAV4JJN6"/>
<proteinExistence type="predicted"/>
<accession>A0AAV4JJN6</accession>
<feature type="region of interest" description="Disordered" evidence="1">
    <location>
        <begin position="1"/>
        <end position="48"/>
    </location>
</feature>
<evidence type="ECO:0000313" key="3">
    <source>
        <dbReference type="EMBL" id="GFS22979.1"/>
    </source>
</evidence>
<keyword evidence="2" id="KW-0472">Membrane</keyword>
<sequence>MSLYTARDAQPGKYGRQGGTGKPLAETAFGGSDNDDDDDDGDDDDDNVGDNIEDILEIDNHCIVMVVVIMIVVIMVMAMSILMESEDRLRMRRQYAATETEEHPRSLEAPRFSS</sequence>
<feature type="region of interest" description="Disordered" evidence="1">
    <location>
        <begin position="95"/>
        <end position="114"/>
    </location>
</feature>
<protein>
    <submittedName>
        <fullName evidence="3">Uncharacterized protein</fullName>
    </submittedName>
</protein>
<dbReference type="EMBL" id="BMAT01010233">
    <property type="protein sequence ID" value="GFS22979.1"/>
    <property type="molecule type" value="Genomic_DNA"/>
</dbReference>
<comment type="caution">
    <text evidence="3">The sequence shown here is derived from an EMBL/GenBank/DDBJ whole genome shotgun (WGS) entry which is preliminary data.</text>
</comment>
<feature type="compositionally biased region" description="Acidic residues" evidence="1">
    <location>
        <begin position="33"/>
        <end position="48"/>
    </location>
</feature>
<gene>
    <name evidence="3" type="ORF">ElyMa_005122700</name>
</gene>
<keyword evidence="2" id="KW-0812">Transmembrane</keyword>
<name>A0AAV4JJN6_9GAST</name>
<organism evidence="3 4">
    <name type="scientific">Elysia marginata</name>
    <dbReference type="NCBI Taxonomy" id="1093978"/>
    <lineage>
        <taxon>Eukaryota</taxon>
        <taxon>Metazoa</taxon>
        <taxon>Spiralia</taxon>
        <taxon>Lophotrochozoa</taxon>
        <taxon>Mollusca</taxon>
        <taxon>Gastropoda</taxon>
        <taxon>Heterobranchia</taxon>
        <taxon>Euthyneura</taxon>
        <taxon>Panpulmonata</taxon>
        <taxon>Sacoglossa</taxon>
        <taxon>Placobranchoidea</taxon>
        <taxon>Plakobranchidae</taxon>
        <taxon>Elysia</taxon>
    </lineage>
</organism>
<feature type="transmembrane region" description="Helical" evidence="2">
    <location>
        <begin position="63"/>
        <end position="83"/>
    </location>
</feature>
<dbReference type="Proteomes" id="UP000762676">
    <property type="component" value="Unassembled WGS sequence"/>
</dbReference>
<keyword evidence="4" id="KW-1185">Reference proteome</keyword>
<reference evidence="3 4" key="1">
    <citation type="journal article" date="2021" name="Elife">
        <title>Chloroplast acquisition without the gene transfer in kleptoplastic sea slugs, Plakobranchus ocellatus.</title>
        <authorList>
            <person name="Maeda T."/>
            <person name="Takahashi S."/>
            <person name="Yoshida T."/>
            <person name="Shimamura S."/>
            <person name="Takaki Y."/>
            <person name="Nagai Y."/>
            <person name="Toyoda A."/>
            <person name="Suzuki Y."/>
            <person name="Arimoto A."/>
            <person name="Ishii H."/>
            <person name="Satoh N."/>
            <person name="Nishiyama T."/>
            <person name="Hasebe M."/>
            <person name="Maruyama T."/>
            <person name="Minagawa J."/>
            <person name="Obokata J."/>
            <person name="Shigenobu S."/>
        </authorList>
    </citation>
    <scope>NUCLEOTIDE SEQUENCE [LARGE SCALE GENOMIC DNA]</scope>
</reference>